<dbReference type="PROSITE" id="PS50283">
    <property type="entry name" value="NA_SOLUT_SYMP_3"/>
    <property type="match status" value="1"/>
</dbReference>
<proteinExistence type="inferred from homology"/>
<gene>
    <name evidence="15" type="ORF">HMPREF1535_04226</name>
</gene>
<evidence type="ECO:0000256" key="2">
    <source>
        <dbReference type="ARBA" id="ARBA00006434"/>
    </source>
</evidence>
<dbReference type="CDD" id="cd11477">
    <property type="entry name" value="SLC5sbd_u1"/>
    <property type="match status" value="1"/>
</dbReference>
<dbReference type="GO" id="GO:0015193">
    <property type="term" value="F:L-proline transmembrane transporter activity"/>
    <property type="evidence" value="ECO:0007669"/>
    <property type="project" value="TreeGrafter"/>
</dbReference>
<dbReference type="GO" id="GO:0005298">
    <property type="term" value="F:proline:sodium symporter activity"/>
    <property type="evidence" value="ECO:0007669"/>
    <property type="project" value="TreeGrafter"/>
</dbReference>
<feature type="transmembrane region" description="Helical" evidence="14">
    <location>
        <begin position="512"/>
        <end position="533"/>
    </location>
</feature>
<feature type="transmembrane region" description="Helical" evidence="14">
    <location>
        <begin position="202"/>
        <end position="221"/>
    </location>
</feature>
<evidence type="ECO:0008006" key="17">
    <source>
        <dbReference type="Google" id="ProtNLM"/>
    </source>
</evidence>
<evidence type="ECO:0000256" key="11">
    <source>
        <dbReference type="ARBA" id="ARBA00023201"/>
    </source>
</evidence>
<evidence type="ECO:0000256" key="3">
    <source>
        <dbReference type="ARBA" id="ARBA00022448"/>
    </source>
</evidence>
<dbReference type="InterPro" id="IPR038377">
    <property type="entry name" value="Na/Glc_symporter_sf"/>
</dbReference>
<dbReference type="RefSeq" id="WP_046147333.1">
    <property type="nucleotide sequence ID" value="NZ_KQ033913.1"/>
</dbReference>
<comment type="similarity">
    <text evidence="2 13">Belongs to the sodium:solute symporter (SSF) (TC 2.A.21) family.</text>
</comment>
<dbReference type="InterPro" id="IPR001734">
    <property type="entry name" value="Na/solute_symporter"/>
</dbReference>
<evidence type="ECO:0000256" key="10">
    <source>
        <dbReference type="ARBA" id="ARBA00023136"/>
    </source>
</evidence>
<organism evidence="15 16">
    <name type="scientific">Parabacteroides goldsteinii DSM 19448 = WAL 12034</name>
    <dbReference type="NCBI Taxonomy" id="927665"/>
    <lineage>
        <taxon>Bacteria</taxon>
        <taxon>Pseudomonadati</taxon>
        <taxon>Bacteroidota</taxon>
        <taxon>Bacteroidia</taxon>
        <taxon>Bacteroidales</taxon>
        <taxon>Tannerellaceae</taxon>
        <taxon>Parabacteroides</taxon>
    </lineage>
</organism>
<dbReference type="GO" id="GO:0005886">
    <property type="term" value="C:plasma membrane"/>
    <property type="evidence" value="ECO:0007669"/>
    <property type="project" value="UniProtKB-SubCell"/>
</dbReference>
<keyword evidence="7 14" id="KW-1133">Transmembrane helix</keyword>
<reference evidence="15 16" key="1">
    <citation type="submission" date="2013-04" db="EMBL/GenBank/DDBJ databases">
        <title>The Genome Sequence of Parabacteroides goldsteinii DSM 19448.</title>
        <authorList>
            <consortium name="The Broad Institute Genomics Platform"/>
            <person name="Earl A."/>
            <person name="Ward D."/>
            <person name="Feldgarden M."/>
            <person name="Gevers D."/>
            <person name="Martens E."/>
            <person name="Sakamoto M."/>
            <person name="Benno Y."/>
            <person name="Song Y."/>
            <person name="Liu C."/>
            <person name="Lee J."/>
            <person name="Bolanos M."/>
            <person name="Vaisanen M.L."/>
            <person name="Finegold S.M."/>
            <person name="Walker B."/>
            <person name="Young S."/>
            <person name="Zeng Q."/>
            <person name="Gargeya S."/>
            <person name="Fitzgerald M."/>
            <person name="Haas B."/>
            <person name="Abouelleil A."/>
            <person name="Allen A.W."/>
            <person name="Alvarado L."/>
            <person name="Arachchi H.M."/>
            <person name="Berlin A.M."/>
            <person name="Chapman S.B."/>
            <person name="Gainer-Dewar J."/>
            <person name="Goldberg J."/>
            <person name="Griggs A."/>
            <person name="Gujja S."/>
            <person name="Hansen M."/>
            <person name="Howarth C."/>
            <person name="Imamovic A."/>
            <person name="Ireland A."/>
            <person name="Larimer J."/>
            <person name="McCowan C."/>
            <person name="Murphy C."/>
            <person name="Pearson M."/>
            <person name="Poon T.W."/>
            <person name="Priest M."/>
            <person name="Roberts A."/>
            <person name="Saif S."/>
            <person name="Shea T."/>
            <person name="Sisk P."/>
            <person name="Sykes S."/>
            <person name="Wortman J."/>
            <person name="Nusbaum C."/>
            <person name="Birren B."/>
        </authorList>
    </citation>
    <scope>NUCLEOTIDE SEQUENCE [LARGE SCALE GENOMIC DNA]</scope>
    <source>
        <strain evidence="15 16">DSM 19448</strain>
    </source>
</reference>
<dbReference type="PATRIC" id="fig|927665.4.peg.4339"/>
<feature type="transmembrane region" description="Helical" evidence="14">
    <location>
        <begin position="175"/>
        <end position="195"/>
    </location>
</feature>
<dbReference type="Pfam" id="PF00474">
    <property type="entry name" value="SSF"/>
    <property type="match status" value="1"/>
</dbReference>
<evidence type="ECO:0000256" key="14">
    <source>
        <dbReference type="SAM" id="Phobius"/>
    </source>
</evidence>
<evidence type="ECO:0000256" key="8">
    <source>
        <dbReference type="ARBA" id="ARBA00023053"/>
    </source>
</evidence>
<feature type="transmembrane region" description="Helical" evidence="14">
    <location>
        <begin position="78"/>
        <end position="99"/>
    </location>
</feature>
<feature type="transmembrane region" description="Helical" evidence="14">
    <location>
        <begin position="468"/>
        <end position="492"/>
    </location>
</feature>
<evidence type="ECO:0000256" key="7">
    <source>
        <dbReference type="ARBA" id="ARBA00022989"/>
    </source>
</evidence>
<dbReference type="PANTHER" id="PTHR48086">
    <property type="entry name" value="SODIUM/PROLINE SYMPORTER-RELATED"/>
    <property type="match status" value="1"/>
</dbReference>
<keyword evidence="8" id="KW-0915">Sodium</keyword>
<evidence type="ECO:0000256" key="12">
    <source>
        <dbReference type="ARBA" id="ARBA00033708"/>
    </source>
</evidence>
<feature type="transmembrane region" description="Helical" evidence="14">
    <location>
        <begin position="45"/>
        <end position="72"/>
    </location>
</feature>
<feature type="transmembrane region" description="Helical" evidence="14">
    <location>
        <begin position="604"/>
        <end position="620"/>
    </location>
</feature>
<keyword evidence="5 14" id="KW-0812">Transmembrane</keyword>
<dbReference type="PANTHER" id="PTHR48086:SF3">
    <property type="entry name" value="SODIUM_PROLINE SYMPORTER"/>
    <property type="match status" value="1"/>
</dbReference>
<name>A0A0F5ISN1_9BACT</name>
<feature type="transmembrane region" description="Helical" evidence="14">
    <location>
        <begin position="6"/>
        <end position="25"/>
    </location>
</feature>
<sequence length="648" mass="72674">MKLQPIDIFIIGLYLVAMIVIGLVLKKKASKNMDSYFLGGKTLPFYMLGLSNASGQFDISGTMWMVTLAFIYGIKSAWVPWLWPVFNQIFLMVYLSVWLRRSNVLTGAEWIQTRFGKNKGASLSHTIVVIYALIGVLGFLSYGFIGVGKFMEIFFPWNFVSQYVPFDIPAEYVPHAYGIFFTAIATIYVMLGGMLSIVWTDVVQFAIMTVAGITIAVIAMMKVSPETIASIVPAGWDSLMPGWNLDLHWTDIFSDVNTKIMNDQFGLFGIFIMMMLFKGVFNSMAGPAPNYDMQKILSCRNGKEAALMSGSVPVILLIPRYLMIMGFTILALAFFKDLDLTTKTGAIDFELILPNAINQFVPVGVCGLLLAGLLAAFMSTFASTANAAPAYIVNDIYKKYINPNASNKTMIRASYIVTVAVVVVSVVIGFFVESVNSVLQWITSALYGGYIAANLLKWHWWRFNGNGYFWGMITGILAAMVCPFIFDGYTMVDGHFVERVGEYANNAPMLPLFYFPVLLVVSLIGCIVGTYAAPPVEDETLERFYITVRPWGYWKPVYNKVVAKYPQVKANKNFKRDMFNVAVGIIWQMCLTIIPMYIVIREGMPLITSILILAITTLVLKKNWYDKMSKDEVEYNALMEELKLNEKK</sequence>
<dbReference type="InterPro" id="IPR050277">
    <property type="entry name" value="Sodium:Solute_Symporter"/>
</dbReference>
<keyword evidence="4" id="KW-1003">Cell membrane</keyword>
<dbReference type="STRING" id="927665.HMPREF1535_04226"/>
<evidence type="ECO:0000313" key="16">
    <source>
        <dbReference type="Proteomes" id="UP000033047"/>
    </source>
</evidence>
<evidence type="ECO:0000256" key="13">
    <source>
        <dbReference type="RuleBase" id="RU362091"/>
    </source>
</evidence>
<keyword evidence="11" id="KW-0739">Sodium transport</keyword>
<protein>
    <recommendedName>
        <fullName evidence="17">Solute:sodium symporter (SSS) family transporter</fullName>
    </recommendedName>
</protein>
<feature type="transmembrane region" description="Helical" evidence="14">
    <location>
        <begin position="413"/>
        <end position="432"/>
    </location>
</feature>
<dbReference type="Proteomes" id="UP000033047">
    <property type="component" value="Unassembled WGS sequence"/>
</dbReference>
<dbReference type="AlphaFoldDB" id="A0A0F5ISN1"/>
<feature type="transmembrane region" description="Helical" evidence="14">
    <location>
        <begin position="579"/>
        <end position="598"/>
    </location>
</feature>
<dbReference type="HOGENOM" id="CLU_019510_1_0_10"/>
<dbReference type="EMBL" id="AQHV01000022">
    <property type="protein sequence ID" value="KKB48142.1"/>
    <property type="molecule type" value="Genomic_DNA"/>
</dbReference>
<evidence type="ECO:0000256" key="5">
    <source>
        <dbReference type="ARBA" id="ARBA00022692"/>
    </source>
</evidence>
<dbReference type="Gene3D" id="1.20.1730.10">
    <property type="entry name" value="Sodium/glucose cotransporter"/>
    <property type="match status" value="1"/>
</dbReference>
<comment type="caution">
    <text evidence="15">The sequence shown here is derived from an EMBL/GenBank/DDBJ whole genome shotgun (WGS) entry which is preliminary data.</text>
</comment>
<comment type="subcellular location">
    <subcellularLocation>
        <location evidence="1">Cell membrane</location>
        <topology evidence="1">Multi-pass membrane protein</topology>
    </subcellularLocation>
</comment>
<evidence type="ECO:0000256" key="9">
    <source>
        <dbReference type="ARBA" id="ARBA00023065"/>
    </source>
</evidence>
<dbReference type="GO" id="GO:0015824">
    <property type="term" value="P:proline transport"/>
    <property type="evidence" value="ECO:0007669"/>
    <property type="project" value="TreeGrafter"/>
</dbReference>
<keyword evidence="10 14" id="KW-0472">Membrane</keyword>
<feature type="transmembrane region" description="Helical" evidence="14">
    <location>
        <begin position="360"/>
        <end position="393"/>
    </location>
</feature>
<evidence type="ECO:0000256" key="6">
    <source>
        <dbReference type="ARBA" id="ARBA00022847"/>
    </source>
</evidence>
<comment type="catalytic activity">
    <reaction evidence="12">
        <text>L-proline(in) + Na(+)(in) = L-proline(out) + Na(+)(out)</text>
        <dbReference type="Rhea" id="RHEA:28967"/>
        <dbReference type="ChEBI" id="CHEBI:29101"/>
        <dbReference type="ChEBI" id="CHEBI:60039"/>
    </reaction>
</comment>
<keyword evidence="6" id="KW-0769">Symport</keyword>
<feature type="transmembrane region" description="Helical" evidence="14">
    <location>
        <begin position="306"/>
        <end position="335"/>
    </location>
</feature>
<keyword evidence="3" id="KW-0813">Transport</keyword>
<feature type="transmembrane region" description="Helical" evidence="14">
    <location>
        <begin position="120"/>
        <end position="145"/>
    </location>
</feature>
<feature type="transmembrane region" description="Helical" evidence="14">
    <location>
        <begin position="438"/>
        <end position="456"/>
    </location>
</feature>
<keyword evidence="9" id="KW-0406">Ion transport</keyword>
<evidence type="ECO:0000313" key="15">
    <source>
        <dbReference type="EMBL" id="KKB48142.1"/>
    </source>
</evidence>
<evidence type="ECO:0000256" key="4">
    <source>
        <dbReference type="ARBA" id="ARBA00022475"/>
    </source>
</evidence>
<evidence type="ECO:0000256" key="1">
    <source>
        <dbReference type="ARBA" id="ARBA00004651"/>
    </source>
</evidence>
<accession>A0A0F5ISN1</accession>
<feature type="transmembrane region" description="Helical" evidence="14">
    <location>
        <begin position="265"/>
        <end position="285"/>
    </location>
</feature>